<feature type="transmembrane region" description="Helical" evidence="1">
    <location>
        <begin position="25"/>
        <end position="45"/>
    </location>
</feature>
<keyword evidence="1" id="KW-0812">Transmembrane</keyword>
<proteinExistence type="predicted"/>
<evidence type="ECO:0000256" key="1">
    <source>
        <dbReference type="SAM" id="Phobius"/>
    </source>
</evidence>
<sequence>MGVSLYLASISGKVLDLRWETGKTMTLLLLMLVLAVNIYGLIKFLNRYK</sequence>
<reference evidence="2" key="1">
    <citation type="journal article" date="2012" name="Environ. Microbiol.">
        <title>Genomic content of uncultured Bacteroidetes from contrasting oceanic provinces in the North Atlantic Ocean.</title>
        <authorList>
            <person name="Gomez-Pereira P.R."/>
            <person name="Schuler M."/>
            <person name="Fuchs B.M."/>
            <person name="Bennke C."/>
            <person name="Teeling H."/>
            <person name="Waldmann J."/>
            <person name="Richter M."/>
            <person name="Barbe V."/>
            <person name="Bataille E."/>
            <person name="Glockner F.O."/>
            <person name="Amann R."/>
        </authorList>
    </citation>
    <scope>NUCLEOTIDE SEQUENCE</scope>
</reference>
<dbReference type="EMBL" id="FO117589">
    <property type="protein sequence ID" value="CCF99789.1"/>
    <property type="molecule type" value="Genomic_DNA"/>
</dbReference>
<reference evidence="2" key="2">
    <citation type="submission" date="2012-02" db="EMBL/GenBank/DDBJ databases">
        <authorList>
            <person name="Genoscope - CEA"/>
        </authorList>
    </citation>
    <scope>NUCLEOTIDE SEQUENCE</scope>
</reference>
<organism evidence="2">
    <name type="scientific">uncultured Flavobacteriia bacterium</name>
    <dbReference type="NCBI Taxonomy" id="212695"/>
    <lineage>
        <taxon>Bacteria</taxon>
        <taxon>Pseudomonadati</taxon>
        <taxon>Bacteroidota</taxon>
        <taxon>Flavobacteriia</taxon>
        <taxon>environmental samples</taxon>
    </lineage>
</organism>
<protein>
    <submittedName>
        <fullName evidence="2">Uncharacterized protein</fullName>
    </submittedName>
</protein>
<gene>
    <name evidence="2" type="ORF">VIS_S18BTA100028</name>
</gene>
<name>H6RFH8_9BACT</name>
<keyword evidence="1" id="KW-0472">Membrane</keyword>
<accession>H6RFH8</accession>
<dbReference type="AlphaFoldDB" id="H6RFH8"/>
<keyword evidence="1" id="KW-1133">Transmembrane helix</keyword>
<evidence type="ECO:0000313" key="2">
    <source>
        <dbReference type="EMBL" id="CCF99789.1"/>
    </source>
</evidence>